<dbReference type="PIRSF" id="PIRSF005520">
    <property type="entry name" value="UCP005520"/>
    <property type="match status" value="1"/>
</dbReference>
<dbReference type="Proteomes" id="UP000529861">
    <property type="component" value="Unassembled WGS sequence"/>
</dbReference>
<evidence type="ECO:0000313" key="8">
    <source>
        <dbReference type="EMBL" id="NNG66274.1"/>
    </source>
</evidence>
<feature type="domain" description="RNase III" evidence="7">
    <location>
        <begin position="21"/>
        <end position="116"/>
    </location>
</feature>
<gene>
    <name evidence="6" type="primary">mrnC</name>
    <name evidence="8" type="ORF">HKI81_03345</name>
</gene>
<keyword evidence="6" id="KW-0699">rRNA-binding</keyword>
<dbReference type="InterPro" id="IPR000999">
    <property type="entry name" value="RNase_III_dom"/>
</dbReference>
<proteinExistence type="inferred from homology"/>
<dbReference type="GO" id="GO:0019843">
    <property type="term" value="F:rRNA binding"/>
    <property type="evidence" value="ECO:0007669"/>
    <property type="project" value="UniProtKB-UniRule"/>
</dbReference>
<keyword evidence="2 6" id="KW-0698">rRNA processing</keyword>
<comment type="subunit">
    <text evidence="6">Homodimer.</text>
</comment>
<comment type="subcellular location">
    <subcellularLocation>
        <location evidence="6">Cytoplasm</location>
    </subcellularLocation>
</comment>
<dbReference type="SUPFAM" id="SSF69065">
    <property type="entry name" value="RNase III domain-like"/>
    <property type="match status" value="1"/>
</dbReference>
<dbReference type="RefSeq" id="WP_170270462.1">
    <property type="nucleotide sequence ID" value="NZ_JABEQB010000006.1"/>
</dbReference>
<organism evidence="8 9">
    <name type="scientific">Caldanaerobacter subterraneus</name>
    <dbReference type="NCBI Taxonomy" id="911092"/>
    <lineage>
        <taxon>Bacteria</taxon>
        <taxon>Bacillati</taxon>
        <taxon>Bacillota</taxon>
        <taxon>Clostridia</taxon>
        <taxon>Thermoanaerobacterales</taxon>
        <taxon>Thermoanaerobacteraceae</taxon>
        <taxon>Caldanaerobacter</taxon>
    </lineage>
</organism>
<dbReference type="AlphaFoldDB" id="A0A7Y2L5S7"/>
<comment type="similarity">
    <text evidence="6">Belongs to the MrnC RNase family.</text>
</comment>
<sequence length="136" mass="15697">MEKDKMILVKEKGVLDLSPLVLAFIGDAVYSLYVRTKIVEKGNMKLAHLNEQTVKYVKASSQARSLERIYDLLTEEEKEIVRRGRNAKASTVPKGASVKEYRYATAFEALVGYLYLLERFDRLYFLLSLSMEYTEE</sequence>
<keyword evidence="4 6" id="KW-0255">Endonuclease</keyword>
<keyword evidence="6" id="KW-0963">Cytoplasm</keyword>
<dbReference type="InterPro" id="IPR008226">
    <property type="entry name" value="Mini3_fam"/>
</dbReference>
<dbReference type="Gene3D" id="1.10.1520.10">
    <property type="entry name" value="Ribonuclease III domain"/>
    <property type="match status" value="1"/>
</dbReference>
<keyword evidence="5 6" id="KW-0378">Hydrolase</keyword>
<evidence type="ECO:0000256" key="5">
    <source>
        <dbReference type="ARBA" id="ARBA00022801"/>
    </source>
</evidence>
<name>A0A7Y2L5S7_9THEO</name>
<dbReference type="HAMAP" id="MF_01468">
    <property type="entry name" value="RNase_Mini_III"/>
    <property type="match status" value="1"/>
</dbReference>
<feature type="active site" evidence="6">
    <location>
        <position position="27"/>
    </location>
</feature>
<comment type="function">
    <text evidence="6">Involved in correct processing of both the 5' and 3' ends of 23S rRNA precursor. Processes 30S rRNA precursor transcript even in absence of ribonuclease 3 (Rnc); Rnc processes 30S rRNA into smaller rRNA precursors.</text>
</comment>
<dbReference type="Pfam" id="PF00636">
    <property type="entry name" value="Ribonuclease_3"/>
    <property type="match status" value="1"/>
</dbReference>
<dbReference type="PANTHER" id="PTHR34276">
    <property type="entry name" value="MINI-RIBONUCLEASE 3"/>
    <property type="match status" value="1"/>
</dbReference>
<evidence type="ECO:0000256" key="3">
    <source>
        <dbReference type="ARBA" id="ARBA00022722"/>
    </source>
</evidence>
<evidence type="ECO:0000256" key="4">
    <source>
        <dbReference type="ARBA" id="ARBA00022759"/>
    </source>
</evidence>
<evidence type="ECO:0000256" key="2">
    <source>
        <dbReference type="ARBA" id="ARBA00022552"/>
    </source>
</evidence>
<comment type="cofactor">
    <cofactor evidence="6">
        <name>Mg(2+)</name>
        <dbReference type="ChEBI" id="CHEBI:18420"/>
    </cofactor>
</comment>
<keyword evidence="1 6" id="KW-0690">Ribosome biogenesis</keyword>
<keyword evidence="3 6" id="KW-0540">Nuclease</keyword>
<evidence type="ECO:0000256" key="1">
    <source>
        <dbReference type="ARBA" id="ARBA00022517"/>
    </source>
</evidence>
<dbReference type="GO" id="GO:0005737">
    <property type="term" value="C:cytoplasm"/>
    <property type="evidence" value="ECO:0007669"/>
    <property type="project" value="UniProtKB-SubCell"/>
</dbReference>
<reference evidence="8 9" key="1">
    <citation type="submission" date="2020-04" db="EMBL/GenBank/DDBJ databases">
        <title>Draft genome sequence of Caldanaerobacter sunterraneus. strain 1523vc isolated from Griffin hot spring, Kamchatka, Russia.</title>
        <authorList>
            <person name="Toshchakov S.V."/>
            <person name="Podosokorskaya O.A."/>
            <person name="Kublanov I.V."/>
            <person name="Korzhenkov A."/>
            <person name="Patrushev M.V."/>
        </authorList>
    </citation>
    <scope>NUCLEOTIDE SEQUENCE [LARGE SCALE GENOMIC DNA]</scope>
    <source>
        <strain evidence="8 9">1523vc</strain>
    </source>
</reference>
<keyword evidence="6" id="KW-0460">Magnesium</keyword>
<dbReference type="EMBL" id="JABEQB010000006">
    <property type="protein sequence ID" value="NNG66274.1"/>
    <property type="molecule type" value="Genomic_DNA"/>
</dbReference>
<dbReference type="PANTHER" id="PTHR34276:SF1">
    <property type="entry name" value="MINI-RIBONUCLEASE 3"/>
    <property type="match status" value="1"/>
</dbReference>
<evidence type="ECO:0000259" key="7">
    <source>
        <dbReference type="Pfam" id="PF00636"/>
    </source>
</evidence>
<protein>
    <recommendedName>
        <fullName evidence="6">Mini-ribonuclease 3</fullName>
        <shortName evidence="6">Mini-3</shortName>
        <shortName evidence="6">Mini-RNase 3</shortName>
        <ecNumber evidence="6">3.1.26.-</ecNumber>
    </recommendedName>
    <alternativeName>
        <fullName evidence="6">Mini-RNase III</fullName>
        <shortName evidence="6">Mini-III</shortName>
    </alternativeName>
</protein>
<accession>A0A7Y2L5S7</accession>
<comment type="caution">
    <text evidence="8">The sequence shown here is derived from an EMBL/GenBank/DDBJ whole genome shotgun (WGS) entry which is preliminary data.</text>
</comment>
<evidence type="ECO:0000256" key="6">
    <source>
        <dbReference type="HAMAP-Rule" id="MF_01468"/>
    </source>
</evidence>
<evidence type="ECO:0000313" key="9">
    <source>
        <dbReference type="Proteomes" id="UP000529861"/>
    </source>
</evidence>
<dbReference type="InterPro" id="IPR036389">
    <property type="entry name" value="RNase_III_sf"/>
</dbReference>
<dbReference type="GO" id="GO:0004525">
    <property type="term" value="F:ribonuclease III activity"/>
    <property type="evidence" value="ECO:0007669"/>
    <property type="project" value="InterPro"/>
</dbReference>
<keyword evidence="6" id="KW-0694">RNA-binding</keyword>
<dbReference type="GO" id="GO:0006364">
    <property type="term" value="P:rRNA processing"/>
    <property type="evidence" value="ECO:0007669"/>
    <property type="project" value="UniProtKB-UniRule"/>
</dbReference>
<dbReference type="EC" id="3.1.26.-" evidence="6"/>